<protein>
    <submittedName>
        <fullName evidence="5">4'-phosphopantetheinyl transferase superfamily protein</fullName>
    </submittedName>
</protein>
<keyword evidence="2 5" id="KW-0808">Transferase</keyword>
<sequence>MVPWMICCINEVFAIARLYVLPITLITPEVVTEGLTYISEEKRARLHRFRHREDLIRGLMADLLLRSRIVEDLHMDNASIRFELNSYGKPRLSGVSNYHFNVSHSGDWVVCLVDNEPVGVDVERVQAFEEGIARSFFAEDEYRFVLEGAQERERQLRFYRIWTAKESYIKAVGKGLSLSLTDFSVLTSEGVEGLKRLGGEAWQLSSFELLRAQDTNTYYLTTCCKPSAHVKSPERVDVNYILSTFRSVNR</sequence>
<accession>A0ABX1X485</accession>
<dbReference type="Pfam" id="PF01648">
    <property type="entry name" value="ACPS"/>
    <property type="match status" value="1"/>
</dbReference>
<dbReference type="SUPFAM" id="SSF56214">
    <property type="entry name" value="4'-phosphopantetheinyl transferase"/>
    <property type="match status" value="2"/>
</dbReference>
<reference evidence="5 6" key="1">
    <citation type="submission" date="2019-10" db="EMBL/GenBank/DDBJ databases">
        <title>Description of Paenibacillus humi sp. nov.</title>
        <authorList>
            <person name="Carlier A."/>
            <person name="Qi S."/>
        </authorList>
    </citation>
    <scope>NUCLEOTIDE SEQUENCE [LARGE SCALE GENOMIC DNA]</scope>
    <source>
        <strain evidence="5 6">LMG 31461</strain>
    </source>
</reference>
<organism evidence="5 6">
    <name type="scientific">Paenibacillus plantarum</name>
    <dbReference type="NCBI Taxonomy" id="2654975"/>
    <lineage>
        <taxon>Bacteria</taxon>
        <taxon>Bacillati</taxon>
        <taxon>Bacillota</taxon>
        <taxon>Bacilli</taxon>
        <taxon>Bacillales</taxon>
        <taxon>Paenibacillaceae</taxon>
        <taxon>Paenibacillus</taxon>
    </lineage>
</organism>
<dbReference type="InterPro" id="IPR037143">
    <property type="entry name" value="4-PPantetheinyl_Trfase_dom_sf"/>
</dbReference>
<dbReference type="InterPro" id="IPR050559">
    <property type="entry name" value="P-Pant_transferase_sf"/>
</dbReference>
<comment type="similarity">
    <text evidence="1">Belongs to the P-Pant transferase superfamily. Gsp/Sfp/HetI/AcpT family.</text>
</comment>
<name>A0ABX1X485_9BACL</name>
<gene>
    <name evidence="5" type="ORF">GC096_03500</name>
</gene>
<evidence type="ECO:0000259" key="3">
    <source>
        <dbReference type="Pfam" id="PF01648"/>
    </source>
</evidence>
<dbReference type="InterPro" id="IPR055066">
    <property type="entry name" value="AASDHPPT_N"/>
</dbReference>
<dbReference type="InterPro" id="IPR008278">
    <property type="entry name" value="4-PPantetheinyl_Trfase_dom"/>
</dbReference>
<comment type="caution">
    <text evidence="5">The sequence shown here is derived from an EMBL/GenBank/DDBJ whole genome shotgun (WGS) entry which is preliminary data.</text>
</comment>
<dbReference type="GO" id="GO:0016740">
    <property type="term" value="F:transferase activity"/>
    <property type="evidence" value="ECO:0007669"/>
    <property type="project" value="UniProtKB-KW"/>
</dbReference>
<dbReference type="Gene3D" id="3.90.470.20">
    <property type="entry name" value="4'-phosphopantetheinyl transferase domain"/>
    <property type="match status" value="2"/>
</dbReference>
<feature type="domain" description="4'-phosphopantetheinyl transferase" evidence="3">
    <location>
        <begin position="117"/>
        <end position="221"/>
    </location>
</feature>
<dbReference type="EMBL" id="WHNY01000008">
    <property type="protein sequence ID" value="NOU63114.1"/>
    <property type="molecule type" value="Genomic_DNA"/>
</dbReference>
<evidence type="ECO:0000256" key="1">
    <source>
        <dbReference type="ARBA" id="ARBA00010990"/>
    </source>
</evidence>
<dbReference type="PANTHER" id="PTHR12215">
    <property type="entry name" value="PHOSPHOPANTETHEINE TRANSFERASE"/>
    <property type="match status" value="1"/>
</dbReference>
<proteinExistence type="inferred from homology"/>
<keyword evidence="6" id="KW-1185">Reference proteome</keyword>
<dbReference type="RefSeq" id="WP_171628918.1">
    <property type="nucleotide sequence ID" value="NZ_WHNY01000008.1"/>
</dbReference>
<feature type="domain" description="4'-phosphopantetheinyl transferase N-terminal" evidence="4">
    <location>
        <begin position="35"/>
        <end position="111"/>
    </location>
</feature>
<evidence type="ECO:0000313" key="5">
    <source>
        <dbReference type="EMBL" id="NOU63114.1"/>
    </source>
</evidence>
<dbReference type="Pfam" id="PF22624">
    <property type="entry name" value="AASDHPPT_N"/>
    <property type="match status" value="1"/>
</dbReference>
<evidence type="ECO:0000313" key="6">
    <source>
        <dbReference type="Proteomes" id="UP000653578"/>
    </source>
</evidence>
<evidence type="ECO:0000256" key="2">
    <source>
        <dbReference type="ARBA" id="ARBA00022679"/>
    </source>
</evidence>
<dbReference type="PANTHER" id="PTHR12215:SF10">
    <property type="entry name" value="L-AMINOADIPATE-SEMIALDEHYDE DEHYDROGENASE-PHOSPHOPANTETHEINYL TRANSFERASE"/>
    <property type="match status" value="1"/>
</dbReference>
<dbReference type="Proteomes" id="UP000653578">
    <property type="component" value="Unassembled WGS sequence"/>
</dbReference>
<evidence type="ECO:0000259" key="4">
    <source>
        <dbReference type="Pfam" id="PF22624"/>
    </source>
</evidence>